<organism evidence="1 2">
    <name type="scientific">Trifolium pratense</name>
    <name type="common">Red clover</name>
    <dbReference type="NCBI Taxonomy" id="57577"/>
    <lineage>
        <taxon>Eukaryota</taxon>
        <taxon>Viridiplantae</taxon>
        <taxon>Streptophyta</taxon>
        <taxon>Embryophyta</taxon>
        <taxon>Tracheophyta</taxon>
        <taxon>Spermatophyta</taxon>
        <taxon>Magnoliopsida</taxon>
        <taxon>eudicotyledons</taxon>
        <taxon>Gunneridae</taxon>
        <taxon>Pentapetalae</taxon>
        <taxon>rosids</taxon>
        <taxon>fabids</taxon>
        <taxon>Fabales</taxon>
        <taxon>Fabaceae</taxon>
        <taxon>Papilionoideae</taxon>
        <taxon>50 kb inversion clade</taxon>
        <taxon>NPAAA clade</taxon>
        <taxon>Hologalegina</taxon>
        <taxon>IRL clade</taxon>
        <taxon>Trifolieae</taxon>
        <taxon>Trifolium</taxon>
    </lineage>
</organism>
<keyword evidence="2" id="KW-1185">Reference proteome</keyword>
<protein>
    <submittedName>
        <fullName evidence="1">Uncharacterized protein</fullName>
    </submittedName>
</protein>
<accession>A0ACB0L8I2</accession>
<evidence type="ECO:0000313" key="2">
    <source>
        <dbReference type="Proteomes" id="UP001177021"/>
    </source>
</evidence>
<proteinExistence type="predicted"/>
<sequence>MVVICYCFVLSYLINEERLNFSFWYALSRWLGVVTVFPPNALMSYVMLVGSGSNKKRRKGFSIVWLSFIWVLWKSRNDCVFNNKVIIEEEVVDDIQRLSWQWFLNSVAKELCLLYEWVWNPGDCMLR</sequence>
<name>A0ACB0L8I2_TRIPR</name>
<dbReference type="Proteomes" id="UP001177021">
    <property type="component" value="Unassembled WGS sequence"/>
</dbReference>
<comment type="caution">
    <text evidence="1">The sequence shown here is derived from an EMBL/GenBank/DDBJ whole genome shotgun (WGS) entry which is preliminary data.</text>
</comment>
<gene>
    <name evidence="1" type="ORF">MILVUS5_LOCUS29671</name>
</gene>
<reference evidence="1" key="1">
    <citation type="submission" date="2023-10" db="EMBL/GenBank/DDBJ databases">
        <authorList>
            <person name="Rodriguez Cubillos JULIANA M."/>
            <person name="De Vega J."/>
        </authorList>
    </citation>
    <scope>NUCLEOTIDE SEQUENCE</scope>
</reference>
<dbReference type="EMBL" id="CASHSV030000409">
    <property type="protein sequence ID" value="CAJ2664469.1"/>
    <property type="molecule type" value="Genomic_DNA"/>
</dbReference>
<evidence type="ECO:0000313" key="1">
    <source>
        <dbReference type="EMBL" id="CAJ2664469.1"/>
    </source>
</evidence>